<dbReference type="EMBL" id="AORZ01000039">
    <property type="protein sequence ID" value="EME99853.1"/>
    <property type="molecule type" value="Genomic_DNA"/>
</dbReference>
<dbReference type="Proteomes" id="UP000011740">
    <property type="component" value="Unassembled WGS sequence"/>
</dbReference>
<evidence type="ECO:0000313" key="3">
    <source>
        <dbReference type="Proteomes" id="UP000011740"/>
    </source>
</evidence>
<name>M3A445_STRM1</name>
<comment type="caution">
    <text evidence="2">The sequence shown here is derived from an EMBL/GenBank/DDBJ whole genome shotgun (WGS) entry which is preliminary data.</text>
</comment>
<evidence type="ECO:0000256" key="1">
    <source>
        <dbReference type="SAM" id="MobiDB-lite"/>
    </source>
</evidence>
<dbReference type="AlphaFoldDB" id="M3A445"/>
<proteinExistence type="predicted"/>
<accession>M3A445</accession>
<evidence type="ECO:0000313" key="2">
    <source>
        <dbReference type="EMBL" id="EME99853.1"/>
    </source>
</evidence>
<feature type="region of interest" description="Disordered" evidence="1">
    <location>
        <begin position="39"/>
        <end position="60"/>
    </location>
</feature>
<protein>
    <submittedName>
        <fullName evidence="2">Uncharacterized protein</fullName>
    </submittedName>
</protein>
<gene>
    <name evidence="2" type="ORF">H340_14471</name>
</gene>
<dbReference type="PATRIC" id="fig|1223523.3.peg.2960"/>
<reference evidence="2 3" key="1">
    <citation type="journal article" date="2013" name="Genome Announc.">
        <title>Whole-Genome Shotgun Assembly and Analysis of the Genome of Streptomyces mobaraensis DSM 40847, a Strain for Industrial Production of Microbial Transglutaminase.</title>
        <authorList>
            <person name="Yang H."/>
            <person name="He T."/>
            <person name="Wu W."/>
            <person name="Zhu W."/>
            <person name="Lu B."/>
            <person name="Sun W."/>
        </authorList>
    </citation>
    <scope>NUCLEOTIDE SEQUENCE [LARGE SCALE GENOMIC DNA]</scope>
    <source>
        <strain evidence="2 3">DSM 40847</strain>
    </source>
</reference>
<organism evidence="2 3">
    <name type="scientific">Streptomyces mobaraensis (strain ATCC 29032 / DSM 40847 / JCM 4168 / NBRC 13819 / NCIMB 11159 / IPCR 16-22)</name>
    <dbReference type="NCBI Taxonomy" id="1223523"/>
    <lineage>
        <taxon>Bacteria</taxon>
        <taxon>Bacillati</taxon>
        <taxon>Actinomycetota</taxon>
        <taxon>Actinomycetes</taxon>
        <taxon>Kitasatosporales</taxon>
        <taxon>Streptomycetaceae</taxon>
        <taxon>Streptomyces</taxon>
    </lineage>
</organism>
<sequence length="60" mass="7034">MVVRLHGEDGYKAKWVRHPFPVAALQDLRRLHLRYDNCERRHGGPASWTSGGRKRARRPD</sequence>
<dbReference type="STRING" id="1223523.H340_14471"/>